<comment type="caution">
    <text evidence="2">The sequence shown here is derived from an EMBL/GenBank/DDBJ whole genome shotgun (WGS) entry which is preliminary data.</text>
</comment>
<dbReference type="AlphaFoldDB" id="A0A8J2Z4W7"/>
<protein>
    <submittedName>
        <fullName evidence="2">Uncharacterized protein</fullName>
    </submittedName>
</protein>
<accession>A0A8J2Z4W7</accession>
<dbReference type="EMBL" id="BMJS01000017">
    <property type="protein sequence ID" value="GGF99654.1"/>
    <property type="molecule type" value="Genomic_DNA"/>
</dbReference>
<proteinExistence type="predicted"/>
<name>A0A8J2Z4W7_9GAMM</name>
<dbReference type="RefSeq" id="WP_117002872.1">
    <property type="nucleotide sequence ID" value="NZ_BMJS01000017.1"/>
</dbReference>
<keyword evidence="1" id="KW-0812">Transmembrane</keyword>
<evidence type="ECO:0000256" key="1">
    <source>
        <dbReference type="SAM" id="Phobius"/>
    </source>
</evidence>
<dbReference type="OrthoDB" id="5622784at2"/>
<reference evidence="2" key="2">
    <citation type="submission" date="2020-09" db="EMBL/GenBank/DDBJ databases">
        <authorList>
            <person name="Sun Q."/>
            <person name="Zhou Y."/>
        </authorList>
    </citation>
    <scope>NUCLEOTIDE SEQUENCE</scope>
    <source>
        <strain evidence="2">CGMCC 1.15758</strain>
    </source>
</reference>
<sequence>MQPSGFPFGKEVQSYRQTEVVTPFQKQNQLFDKPIGQLIYKAYIWRVVFFSGAGLSFFLSLILVGYLNSIPYKILVEQVTSKGFLKSPPEFLSPNYTVSQTVLEGFIQSLLISDQSGGIYNNFLDEASQLALKQGVAGISQSELKAATFDKFTMNDLNFSGELVDKKGTAILVVSGQFGHQPLTTKEQVKINPLGIYIQNLAIERLL</sequence>
<gene>
    <name evidence="2" type="ORF">GCM10010995_16200</name>
</gene>
<keyword evidence="1" id="KW-0472">Membrane</keyword>
<keyword evidence="1" id="KW-1133">Transmembrane helix</keyword>
<organism evidence="2 3">
    <name type="scientific">Cysteiniphilum litorale</name>
    <dbReference type="NCBI Taxonomy" id="2056700"/>
    <lineage>
        <taxon>Bacteria</taxon>
        <taxon>Pseudomonadati</taxon>
        <taxon>Pseudomonadota</taxon>
        <taxon>Gammaproteobacteria</taxon>
        <taxon>Thiotrichales</taxon>
        <taxon>Fastidiosibacteraceae</taxon>
        <taxon>Cysteiniphilum</taxon>
    </lineage>
</organism>
<evidence type="ECO:0000313" key="3">
    <source>
        <dbReference type="Proteomes" id="UP000636949"/>
    </source>
</evidence>
<evidence type="ECO:0000313" key="2">
    <source>
        <dbReference type="EMBL" id="GGF99654.1"/>
    </source>
</evidence>
<dbReference type="Proteomes" id="UP000636949">
    <property type="component" value="Unassembled WGS sequence"/>
</dbReference>
<keyword evidence="3" id="KW-1185">Reference proteome</keyword>
<reference evidence="2" key="1">
    <citation type="journal article" date="2014" name="Int. J. Syst. Evol. Microbiol.">
        <title>Complete genome sequence of Corynebacterium casei LMG S-19264T (=DSM 44701T), isolated from a smear-ripened cheese.</title>
        <authorList>
            <consortium name="US DOE Joint Genome Institute (JGI-PGF)"/>
            <person name="Walter F."/>
            <person name="Albersmeier A."/>
            <person name="Kalinowski J."/>
            <person name="Ruckert C."/>
        </authorList>
    </citation>
    <scope>NUCLEOTIDE SEQUENCE</scope>
    <source>
        <strain evidence="2">CGMCC 1.15758</strain>
    </source>
</reference>
<feature type="transmembrane region" description="Helical" evidence="1">
    <location>
        <begin position="43"/>
        <end position="67"/>
    </location>
</feature>